<keyword evidence="1" id="KW-0812">Transmembrane</keyword>
<dbReference type="InterPro" id="IPR011004">
    <property type="entry name" value="Trimer_LpxA-like_sf"/>
</dbReference>
<dbReference type="EMBL" id="KY710687">
    <property type="protein sequence ID" value="AXY99350.1"/>
    <property type="molecule type" value="Genomic_DNA"/>
</dbReference>
<evidence type="ECO:0000256" key="1">
    <source>
        <dbReference type="SAM" id="Phobius"/>
    </source>
</evidence>
<dbReference type="SUPFAM" id="SSF51161">
    <property type="entry name" value="Trimeric LpxA-like enzymes"/>
    <property type="match status" value="1"/>
</dbReference>
<dbReference type="PANTHER" id="PTHR23416:SF78">
    <property type="entry name" value="LIPOPOLYSACCHARIDE BIOSYNTHESIS O-ACETYL TRANSFERASE WBBJ-RELATED"/>
    <property type="match status" value="1"/>
</dbReference>
<name>A0A385JLY8_PROMI</name>
<dbReference type="CDD" id="cd04647">
    <property type="entry name" value="LbH_MAT_like"/>
    <property type="match status" value="1"/>
</dbReference>
<accession>A0A385JLY8</accession>
<dbReference type="Gene3D" id="2.160.10.10">
    <property type="entry name" value="Hexapeptide repeat proteins"/>
    <property type="match status" value="1"/>
</dbReference>
<dbReference type="RefSeq" id="WP_126656216.1">
    <property type="nucleotide sequence ID" value="NZ_CAXOIF010000006.1"/>
</dbReference>
<keyword evidence="1" id="KW-1133">Transmembrane helix</keyword>
<dbReference type="AlphaFoldDB" id="A0A385JLY8"/>
<sequence length="189" mass="21231">MTGRNFFKYFGKFISLISFLLSVFPKKFNLFLFNLFSGCPTYCGTLIRYILLKSIIKDLGNNVYIGRWCIIKNINNLTIGNNVSIHDMCYIDALGGIKIGNNVSIAHQCSLISFEHNYNDEQTIPIKYQRIIKKNIILHDNIWIGCGSRILAGTIIPQKTVIAANTVTKGELKQGVNAGSPARKIKDIL</sequence>
<keyword evidence="1" id="KW-0472">Membrane</keyword>
<protein>
    <submittedName>
        <fullName evidence="2">Gt1</fullName>
    </submittedName>
</protein>
<feature type="transmembrane region" description="Helical" evidence="1">
    <location>
        <begin position="30"/>
        <end position="51"/>
    </location>
</feature>
<feature type="transmembrane region" description="Helical" evidence="1">
    <location>
        <begin position="7"/>
        <end position="24"/>
    </location>
</feature>
<reference evidence="2" key="1">
    <citation type="journal article" date="2017" name="PLoS ONE">
        <title>Genetic diversity of the O antigens of Proteus species and the development of a suspension array for molecular serotyping.</title>
        <authorList>
            <person name="Yu X."/>
            <person name="Torzewska A."/>
            <person name="Zhang X."/>
            <person name="Yin Z."/>
            <person name="Drzewiecka D."/>
            <person name="Cao H."/>
            <person name="Liu B."/>
            <person name="Knirel Y.A."/>
            <person name="Rozalski A."/>
            <person name="Wang L."/>
        </authorList>
    </citation>
    <scope>NUCLEOTIDE SEQUENCE</scope>
    <source>
        <strain evidence="2">PrK 12/57</strain>
    </source>
</reference>
<dbReference type="PANTHER" id="PTHR23416">
    <property type="entry name" value="SIALIC ACID SYNTHASE-RELATED"/>
    <property type="match status" value="1"/>
</dbReference>
<proteinExistence type="predicted"/>
<organism evidence="2">
    <name type="scientific">Proteus mirabilis</name>
    <dbReference type="NCBI Taxonomy" id="584"/>
    <lineage>
        <taxon>Bacteria</taxon>
        <taxon>Pseudomonadati</taxon>
        <taxon>Pseudomonadota</taxon>
        <taxon>Gammaproteobacteria</taxon>
        <taxon>Enterobacterales</taxon>
        <taxon>Morganellaceae</taxon>
        <taxon>Proteus</taxon>
    </lineage>
</organism>
<dbReference type="InterPro" id="IPR051159">
    <property type="entry name" value="Hexapeptide_acetyltransf"/>
</dbReference>
<evidence type="ECO:0000313" key="2">
    <source>
        <dbReference type="EMBL" id="AXY99350.1"/>
    </source>
</evidence>